<dbReference type="InterPro" id="IPR059000">
    <property type="entry name" value="ATPase_P-type_domA"/>
</dbReference>
<feature type="transmembrane region" description="Helical" evidence="16">
    <location>
        <begin position="346"/>
        <end position="371"/>
    </location>
</feature>
<dbReference type="Pfam" id="PF00122">
    <property type="entry name" value="E1-E2_ATPase"/>
    <property type="match status" value="1"/>
</dbReference>
<keyword evidence="3 16" id="KW-1003">Cell membrane</keyword>
<keyword evidence="13 16" id="KW-0472">Membrane</keyword>
<dbReference type="EMBL" id="OKRC01000007">
    <property type="protein sequence ID" value="SPE21771.1"/>
    <property type="molecule type" value="Genomic_DNA"/>
</dbReference>
<feature type="transmembrane region" description="Helical" evidence="16">
    <location>
        <begin position="674"/>
        <end position="692"/>
    </location>
</feature>
<evidence type="ECO:0000256" key="8">
    <source>
        <dbReference type="ARBA" id="ARBA00022741"/>
    </source>
</evidence>
<evidence type="ECO:0000256" key="15">
    <source>
        <dbReference type="ARBA" id="ARBA00049338"/>
    </source>
</evidence>
<keyword evidence="12" id="KW-0406">Ion transport</keyword>
<dbReference type="InterPro" id="IPR018303">
    <property type="entry name" value="ATPase_P-typ_P_site"/>
</dbReference>
<evidence type="ECO:0000256" key="6">
    <source>
        <dbReference type="ARBA" id="ARBA00022692"/>
    </source>
</evidence>
<keyword evidence="10" id="KW-1278">Translocase</keyword>
<dbReference type="AlphaFoldDB" id="A0A094XZC1"/>
<dbReference type="NCBIfam" id="TIGR01525">
    <property type="entry name" value="ATPase-IB_hvy"/>
    <property type="match status" value="1"/>
</dbReference>
<evidence type="ECO:0000256" key="12">
    <source>
        <dbReference type="ARBA" id="ARBA00023065"/>
    </source>
</evidence>
<evidence type="ECO:0000256" key="13">
    <source>
        <dbReference type="ARBA" id="ARBA00023136"/>
    </source>
</evidence>
<evidence type="ECO:0000256" key="7">
    <source>
        <dbReference type="ARBA" id="ARBA00022723"/>
    </source>
</evidence>
<dbReference type="PROSITE" id="PS00154">
    <property type="entry name" value="ATPASE_E1_E2"/>
    <property type="match status" value="1"/>
</dbReference>
<dbReference type="InterPro" id="IPR023299">
    <property type="entry name" value="ATPase_P-typ_cyto_dom_N"/>
</dbReference>
<dbReference type="PANTHER" id="PTHR48085:SF5">
    <property type="entry name" value="CADMIUM_ZINC-TRANSPORTING ATPASE HMA4-RELATED"/>
    <property type="match status" value="1"/>
</dbReference>
<dbReference type="FunFam" id="2.70.150.10:FF:000002">
    <property type="entry name" value="Copper-transporting ATPase 1, putative"/>
    <property type="match status" value="1"/>
</dbReference>
<evidence type="ECO:0000256" key="16">
    <source>
        <dbReference type="RuleBase" id="RU362081"/>
    </source>
</evidence>
<feature type="transmembrane region" description="Helical" evidence="16">
    <location>
        <begin position="113"/>
        <end position="134"/>
    </location>
</feature>
<dbReference type="GO" id="GO:0005524">
    <property type="term" value="F:ATP binding"/>
    <property type="evidence" value="ECO:0007669"/>
    <property type="project" value="UniProtKB-UniRule"/>
</dbReference>
<comment type="similarity">
    <text evidence="2 16">Belongs to the cation transport ATPase (P-type) (TC 3.A.3) family. Type IB subfamily.</text>
</comment>
<dbReference type="Pfam" id="PF00403">
    <property type="entry name" value="HMA"/>
    <property type="match status" value="1"/>
</dbReference>
<dbReference type="InterPro" id="IPR036163">
    <property type="entry name" value="HMA_dom_sf"/>
</dbReference>
<organism evidence="17 18">
    <name type="scientific">Latilactobacillus sakei</name>
    <name type="common">Lactobacillus sakei</name>
    <dbReference type="NCBI Taxonomy" id="1599"/>
    <lineage>
        <taxon>Bacteria</taxon>
        <taxon>Bacillati</taxon>
        <taxon>Bacillota</taxon>
        <taxon>Bacilli</taxon>
        <taxon>Lactobacillales</taxon>
        <taxon>Lactobacillaceae</taxon>
        <taxon>Latilactobacillus</taxon>
    </lineage>
</organism>
<keyword evidence="8 16" id="KW-0547">Nucleotide-binding</keyword>
<dbReference type="PROSITE" id="PS50846">
    <property type="entry name" value="HMA_2"/>
    <property type="match status" value="1"/>
</dbReference>
<dbReference type="Gene3D" id="3.40.1110.10">
    <property type="entry name" value="Calcium-transporting ATPase, cytoplasmic domain N"/>
    <property type="match status" value="1"/>
</dbReference>
<dbReference type="Proteomes" id="UP000239650">
    <property type="component" value="Unassembled WGS sequence"/>
</dbReference>
<evidence type="ECO:0000256" key="5">
    <source>
        <dbReference type="ARBA" id="ARBA00022553"/>
    </source>
</evidence>
<dbReference type="SUPFAM" id="SSF56784">
    <property type="entry name" value="HAD-like"/>
    <property type="match status" value="1"/>
</dbReference>
<evidence type="ECO:0000256" key="11">
    <source>
        <dbReference type="ARBA" id="ARBA00022989"/>
    </source>
</evidence>
<accession>A0A094XZC1</accession>
<dbReference type="CDD" id="cd00371">
    <property type="entry name" value="HMA"/>
    <property type="match status" value="1"/>
</dbReference>
<dbReference type="Gene3D" id="3.40.50.1000">
    <property type="entry name" value="HAD superfamily/HAD-like"/>
    <property type="match status" value="1"/>
</dbReference>
<sequence>MTQIQLAGIDCAACATKIETNVKKLPQVQDCAVNFATQKLSYELTGDQAATAFELELQQLLTTIEPDVTIQKSLPAAGQTPPKKFKFNLDLVRIIISGLLLLGSYVLPLSQPLLISLLLVAFVLIGYDIIWTAIRNILHGQWFDENFLMTVATIGAFGIGEYAEAVGVMLFYQVGEYFQSLAINRSRDSIASLVAIKPTFANLQTSQGLQQVAPEAVQVGATILIKPGEKVPLDGTVIAGSSFVDTAAVTGESVPRSFNVGDTLLSGSINQSGLLTLQVTKPYADSTVAKILDLVENASSQKAPTENFITRFAKVYTPIVVGFAVLLAVVPPLFLGQPFSDWLYRALIFLVISCPCALVISIPLGFFAGIGTASKNGILVKGSNYLEALNDVRTVVFDKTGTLTQGSFTVTAIHAVDHQPKHLLALAALAEQHSTHPIAQSIIAANQAPLNQTLSAVTEVAGHGVSATLDGQSLKVGKASWLKEQGLTPLTPTEVGTAVHIAYGTDYLGYLVISDQLKKDAATAIAQLKKVGIRQTMMLTGDNDAIAKQVSQSLGIDHYQSELLPQDKVATLASLTDNRAQNGKVAFVGDGINDTPVLARADVGVAMGGLGSDAAIEAADIVLMSDEPTKLATAIDIARFTRKIVWQNIAFALIVKAIFLLLGAFGIATMWEAVFADVGVTLIAILNALRIMRKSN</sequence>
<reference evidence="17 18" key="1">
    <citation type="submission" date="2018-02" db="EMBL/GenBank/DDBJ databases">
        <authorList>
            <person name="Rodrigo-Torres L."/>
            <person name="Arahal R. D."/>
            <person name="Lucena T."/>
        </authorList>
    </citation>
    <scope>NUCLEOTIDE SEQUENCE [LARGE SCALE GENOMIC DNA]</scope>
    <source>
        <strain evidence="17 18">CECT 9267</strain>
    </source>
</reference>
<evidence type="ECO:0000256" key="2">
    <source>
        <dbReference type="ARBA" id="ARBA00006024"/>
    </source>
</evidence>
<dbReference type="EC" id="7.2.2.21" evidence="14"/>
<evidence type="ECO:0000256" key="14">
    <source>
        <dbReference type="ARBA" id="ARBA00039103"/>
    </source>
</evidence>
<dbReference type="Pfam" id="PF00702">
    <property type="entry name" value="Hydrolase"/>
    <property type="match status" value="1"/>
</dbReference>
<dbReference type="Gene3D" id="3.30.70.100">
    <property type="match status" value="1"/>
</dbReference>
<dbReference type="InterPro" id="IPR023214">
    <property type="entry name" value="HAD_sf"/>
</dbReference>
<dbReference type="InterPro" id="IPR036412">
    <property type="entry name" value="HAD-like_sf"/>
</dbReference>
<dbReference type="InterPro" id="IPR006121">
    <property type="entry name" value="HMA_dom"/>
</dbReference>
<evidence type="ECO:0000256" key="1">
    <source>
        <dbReference type="ARBA" id="ARBA00004651"/>
    </source>
</evidence>
<dbReference type="RefSeq" id="WP_016264684.1">
    <property type="nucleotide sequence ID" value="NZ_BJLN01000004.1"/>
</dbReference>
<dbReference type="PANTHER" id="PTHR48085">
    <property type="entry name" value="CADMIUM/ZINC-TRANSPORTING ATPASE HMA2-RELATED"/>
    <property type="match status" value="1"/>
</dbReference>
<dbReference type="InterPro" id="IPR008250">
    <property type="entry name" value="ATPase_P-typ_transduc_dom_A_sf"/>
</dbReference>
<keyword evidence="9 16" id="KW-0067">ATP-binding</keyword>
<dbReference type="GeneID" id="57133252"/>
<keyword evidence="5" id="KW-0597">Phosphoprotein</keyword>
<evidence type="ECO:0000313" key="17">
    <source>
        <dbReference type="EMBL" id="SPE21771.1"/>
    </source>
</evidence>
<dbReference type="InterPro" id="IPR017969">
    <property type="entry name" value="Heavy-metal-associated_CS"/>
</dbReference>
<dbReference type="GO" id="GO:0008551">
    <property type="term" value="F:P-type cadmium transporter activity"/>
    <property type="evidence" value="ECO:0007669"/>
    <property type="project" value="UniProtKB-EC"/>
</dbReference>
<dbReference type="NCBIfam" id="TIGR01494">
    <property type="entry name" value="ATPase_P-type"/>
    <property type="match status" value="1"/>
</dbReference>
<keyword evidence="4" id="KW-0104">Cadmium</keyword>
<keyword evidence="12" id="KW-0813">Transport</keyword>
<dbReference type="PRINTS" id="PR00119">
    <property type="entry name" value="CATATPASE"/>
</dbReference>
<dbReference type="SUPFAM" id="SSF55008">
    <property type="entry name" value="HMA, heavy metal-associated domain"/>
    <property type="match status" value="1"/>
</dbReference>
<name>A0A094XZC1_LATSK</name>
<dbReference type="GO" id="GO:0016887">
    <property type="term" value="F:ATP hydrolysis activity"/>
    <property type="evidence" value="ECO:0007669"/>
    <property type="project" value="InterPro"/>
</dbReference>
<dbReference type="InterPro" id="IPR051014">
    <property type="entry name" value="Cation_Transport_ATPase_IB"/>
</dbReference>
<dbReference type="SUPFAM" id="SSF81653">
    <property type="entry name" value="Calcium ATPase, transduction domain A"/>
    <property type="match status" value="1"/>
</dbReference>
<proteinExistence type="inferred from homology"/>
<feature type="transmembrane region" description="Helical" evidence="16">
    <location>
        <begin position="315"/>
        <end position="334"/>
    </location>
</feature>
<evidence type="ECO:0000256" key="9">
    <source>
        <dbReference type="ARBA" id="ARBA00022840"/>
    </source>
</evidence>
<dbReference type="SUPFAM" id="SSF81665">
    <property type="entry name" value="Calcium ATPase, transmembrane domain M"/>
    <property type="match status" value="1"/>
</dbReference>
<dbReference type="GO" id="GO:0005886">
    <property type="term" value="C:plasma membrane"/>
    <property type="evidence" value="ECO:0007669"/>
    <property type="project" value="UniProtKB-SubCell"/>
</dbReference>
<comment type="catalytic activity">
    <reaction evidence="15">
        <text>Cd(2+)(in) + ATP + H2O = Cd(2+)(out) + ADP + phosphate + H(+)</text>
        <dbReference type="Rhea" id="RHEA:12132"/>
        <dbReference type="ChEBI" id="CHEBI:15377"/>
        <dbReference type="ChEBI" id="CHEBI:15378"/>
        <dbReference type="ChEBI" id="CHEBI:30616"/>
        <dbReference type="ChEBI" id="CHEBI:43474"/>
        <dbReference type="ChEBI" id="CHEBI:48775"/>
        <dbReference type="ChEBI" id="CHEBI:456216"/>
        <dbReference type="EC" id="7.2.2.21"/>
    </reaction>
</comment>
<dbReference type="CDD" id="cd07548">
    <property type="entry name" value="P-type_ATPase-Cd_Zn_Co_like"/>
    <property type="match status" value="1"/>
</dbReference>
<evidence type="ECO:0000313" key="18">
    <source>
        <dbReference type="Proteomes" id="UP000239650"/>
    </source>
</evidence>
<comment type="caution">
    <text evidence="17">The sequence shown here is derived from an EMBL/GenBank/DDBJ whole genome shotgun (WGS) entry which is preliminary data.</text>
</comment>
<dbReference type="GO" id="GO:0046872">
    <property type="term" value="F:metal ion binding"/>
    <property type="evidence" value="ECO:0007669"/>
    <property type="project" value="UniProtKB-KW"/>
</dbReference>
<dbReference type="InterPro" id="IPR027256">
    <property type="entry name" value="P-typ_ATPase_IB"/>
</dbReference>
<comment type="subcellular location">
    <subcellularLocation>
        <location evidence="1">Cell membrane</location>
        <topology evidence="1">Multi-pass membrane protein</topology>
    </subcellularLocation>
</comment>
<keyword evidence="11 16" id="KW-1133">Transmembrane helix</keyword>
<dbReference type="PRINTS" id="PR00941">
    <property type="entry name" value="CDATPASE"/>
</dbReference>
<keyword evidence="17" id="KW-0378">Hydrolase</keyword>
<keyword evidence="7 16" id="KW-0479">Metal-binding</keyword>
<feature type="transmembrane region" description="Helical" evidence="16">
    <location>
        <begin position="91"/>
        <end position="107"/>
    </location>
</feature>
<protein>
    <recommendedName>
        <fullName evidence="14">Cd(2+)-exporting ATPase</fullName>
        <ecNumber evidence="14">7.2.2.21</ecNumber>
    </recommendedName>
</protein>
<evidence type="ECO:0000256" key="4">
    <source>
        <dbReference type="ARBA" id="ARBA00022539"/>
    </source>
</evidence>
<dbReference type="InterPro" id="IPR023298">
    <property type="entry name" value="ATPase_P-typ_TM_dom_sf"/>
</dbReference>
<dbReference type="InterPro" id="IPR001757">
    <property type="entry name" value="P_typ_ATPase"/>
</dbReference>
<gene>
    <name evidence="17" type="primary">cadA_1</name>
    <name evidence="17" type="ORF">LAS9267_01464</name>
</gene>
<feature type="transmembrane region" description="Helical" evidence="16">
    <location>
        <begin position="649"/>
        <end position="668"/>
    </location>
</feature>
<evidence type="ECO:0000256" key="10">
    <source>
        <dbReference type="ARBA" id="ARBA00022967"/>
    </source>
</evidence>
<dbReference type="Gene3D" id="2.70.150.10">
    <property type="entry name" value="Calcium-transporting ATPase, cytoplasmic transduction domain A"/>
    <property type="match status" value="1"/>
</dbReference>
<dbReference type="NCBIfam" id="TIGR01512">
    <property type="entry name" value="ATPase-IB2_Cd"/>
    <property type="match status" value="1"/>
</dbReference>
<dbReference type="PROSITE" id="PS01047">
    <property type="entry name" value="HMA_1"/>
    <property type="match status" value="1"/>
</dbReference>
<keyword evidence="6 16" id="KW-0812">Transmembrane</keyword>
<evidence type="ECO:0000256" key="3">
    <source>
        <dbReference type="ARBA" id="ARBA00022475"/>
    </source>
</evidence>